<keyword evidence="11" id="KW-0456">Lyase</keyword>
<evidence type="ECO:0000256" key="7">
    <source>
        <dbReference type="ARBA" id="ARBA00023027"/>
    </source>
</evidence>
<dbReference type="GO" id="GO:0016853">
    <property type="term" value="F:isomerase activity"/>
    <property type="evidence" value="ECO:0007669"/>
    <property type="project" value="UniProtKB-KW"/>
</dbReference>
<dbReference type="InterPro" id="IPR008927">
    <property type="entry name" value="6-PGluconate_DH-like_C_sf"/>
</dbReference>
<keyword evidence="18" id="KW-1185">Reference proteome</keyword>
<evidence type="ECO:0000256" key="1">
    <source>
        <dbReference type="ARBA" id="ARBA00004275"/>
    </source>
</evidence>
<keyword evidence="8" id="KW-0443">Lipid metabolism</keyword>
<keyword evidence="10" id="KW-0413">Isomerase</keyword>
<evidence type="ECO:0000256" key="9">
    <source>
        <dbReference type="ARBA" id="ARBA00023140"/>
    </source>
</evidence>
<feature type="domain" description="3-hydroxyacyl-CoA dehydrogenase C-terminal" evidence="15">
    <location>
        <begin position="587"/>
        <end position="675"/>
    </location>
</feature>
<gene>
    <name evidence="17" type="ORF">BSL82_11135</name>
</gene>
<comment type="pathway">
    <text evidence="2">Lipid metabolism; fatty acid beta-oxidation.</text>
</comment>
<evidence type="ECO:0000256" key="8">
    <source>
        <dbReference type="ARBA" id="ARBA00023098"/>
    </source>
</evidence>
<keyword evidence="4" id="KW-0276">Fatty acid metabolism</keyword>
<evidence type="ECO:0000256" key="5">
    <source>
        <dbReference type="ARBA" id="ARBA00022963"/>
    </source>
</evidence>
<keyword evidence="9" id="KW-0576">Peroxisome</keyword>
<dbReference type="CDD" id="cd06558">
    <property type="entry name" value="crotonase-like"/>
    <property type="match status" value="1"/>
</dbReference>
<dbReference type="SUPFAM" id="SSF48179">
    <property type="entry name" value="6-phosphogluconate dehydrogenase C-terminal domain-like"/>
    <property type="match status" value="2"/>
</dbReference>
<proteinExistence type="inferred from homology"/>
<dbReference type="FunFam" id="3.40.50.720:FF:000009">
    <property type="entry name" value="Fatty oxidation complex, alpha subunit"/>
    <property type="match status" value="1"/>
</dbReference>
<comment type="similarity">
    <text evidence="3">In the N-terminal section; belongs to the enoyl-CoA hydratase/isomerase family.</text>
</comment>
<dbReference type="PANTHER" id="PTHR23309">
    <property type="entry name" value="3-HYDROXYACYL-COA DEHYROGENASE"/>
    <property type="match status" value="1"/>
</dbReference>
<dbReference type="STRING" id="1921510.BSL82_11135"/>
<dbReference type="GO" id="GO:0003857">
    <property type="term" value="F:(3S)-3-hydroxyacyl-CoA dehydrogenase (NAD+) activity"/>
    <property type="evidence" value="ECO:0007669"/>
    <property type="project" value="UniProtKB-EC"/>
</dbReference>
<reference evidence="18" key="1">
    <citation type="submission" date="2016-11" db="EMBL/GenBank/DDBJ databases">
        <title>Complete Genome Sequence of alachlor-degrading Sphingomonas sp. strain JJ-A5.</title>
        <authorList>
            <person name="Lee H."/>
            <person name="Ka J.-O."/>
        </authorList>
    </citation>
    <scope>NUCLEOTIDE SEQUENCE [LARGE SCALE GENOMIC DNA]</scope>
    <source>
        <strain evidence="18">JJ-A5</strain>
    </source>
</reference>
<keyword evidence="7" id="KW-0520">NAD</keyword>
<evidence type="ECO:0000313" key="17">
    <source>
        <dbReference type="EMBL" id="API59799.1"/>
    </source>
</evidence>
<dbReference type="Gene3D" id="1.10.1040.50">
    <property type="match status" value="1"/>
</dbReference>
<feature type="domain" description="3-hydroxyacyl-CoA dehydrogenase C-terminal" evidence="15">
    <location>
        <begin position="468"/>
        <end position="552"/>
    </location>
</feature>
<evidence type="ECO:0000256" key="11">
    <source>
        <dbReference type="ARBA" id="ARBA00023239"/>
    </source>
</evidence>
<evidence type="ECO:0000256" key="4">
    <source>
        <dbReference type="ARBA" id="ARBA00022832"/>
    </source>
</evidence>
<protein>
    <submittedName>
        <fullName evidence="17">3-hydroxyacyl-CoA dehydrogenase</fullName>
    </submittedName>
</protein>
<organism evidence="17 18">
    <name type="scientific">Tardibacter chloracetimidivorans</name>
    <dbReference type="NCBI Taxonomy" id="1921510"/>
    <lineage>
        <taxon>Bacteria</taxon>
        <taxon>Pseudomonadati</taxon>
        <taxon>Pseudomonadota</taxon>
        <taxon>Alphaproteobacteria</taxon>
        <taxon>Sphingomonadales</taxon>
        <taxon>Sphingomonadaceae</taxon>
        <taxon>Tardibacter</taxon>
    </lineage>
</organism>
<dbReference type="InterPro" id="IPR001753">
    <property type="entry name" value="Enoyl-CoA_hydra/iso"/>
</dbReference>
<evidence type="ECO:0000256" key="10">
    <source>
        <dbReference type="ARBA" id="ARBA00023235"/>
    </source>
</evidence>
<dbReference type="InterPro" id="IPR029045">
    <property type="entry name" value="ClpP/crotonase-like_dom_sf"/>
</dbReference>
<dbReference type="SUPFAM" id="SSF52096">
    <property type="entry name" value="ClpP/crotonase"/>
    <property type="match status" value="1"/>
</dbReference>
<keyword evidence="6" id="KW-0560">Oxidoreductase</keyword>
<comment type="catalytic activity">
    <reaction evidence="13">
        <text>a (3S)-3-hydroxyacyl-CoA + NAD(+) = a 3-oxoacyl-CoA + NADH + H(+)</text>
        <dbReference type="Rhea" id="RHEA:22432"/>
        <dbReference type="ChEBI" id="CHEBI:15378"/>
        <dbReference type="ChEBI" id="CHEBI:57318"/>
        <dbReference type="ChEBI" id="CHEBI:57540"/>
        <dbReference type="ChEBI" id="CHEBI:57945"/>
        <dbReference type="ChEBI" id="CHEBI:90726"/>
        <dbReference type="EC" id="1.1.1.35"/>
    </reaction>
</comment>
<accession>A0A1L3ZW34</accession>
<dbReference type="InterPro" id="IPR018376">
    <property type="entry name" value="Enoyl-CoA_hyd/isom_CS"/>
</dbReference>
<dbReference type="PROSITE" id="PS00166">
    <property type="entry name" value="ENOYL_COA_HYDRATASE"/>
    <property type="match status" value="1"/>
</dbReference>
<dbReference type="SUPFAM" id="SSF51735">
    <property type="entry name" value="NAD(P)-binding Rossmann-fold domains"/>
    <property type="match status" value="1"/>
</dbReference>
<evidence type="ECO:0000256" key="2">
    <source>
        <dbReference type="ARBA" id="ARBA00005005"/>
    </source>
</evidence>
<name>A0A1L3ZW34_9SPHN</name>
<comment type="subcellular location">
    <subcellularLocation>
        <location evidence="1">Peroxisome</location>
    </subcellularLocation>
</comment>
<dbReference type="EMBL" id="CP018221">
    <property type="protein sequence ID" value="API59799.1"/>
    <property type="molecule type" value="Genomic_DNA"/>
</dbReference>
<dbReference type="KEGG" id="sphj:BSL82_11135"/>
<evidence type="ECO:0000259" key="15">
    <source>
        <dbReference type="Pfam" id="PF00725"/>
    </source>
</evidence>
<dbReference type="InterPro" id="IPR036291">
    <property type="entry name" value="NAD(P)-bd_dom_sf"/>
</dbReference>
<evidence type="ECO:0000256" key="13">
    <source>
        <dbReference type="ARBA" id="ARBA00049556"/>
    </source>
</evidence>
<evidence type="ECO:0000256" key="12">
    <source>
        <dbReference type="ARBA" id="ARBA00023268"/>
    </source>
</evidence>
<evidence type="ECO:0000313" key="18">
    <source>
        <dbReference type="Proteomes" id="UP000182063"/>
    </source>
</evidence>
<evidence type="ECO:0000256" key="14">
    <source>
        <dbReference type="RuleBase" id="RU003707"/>
    </source>
</evidence>
<dbReference type="InterPro" id="IPR006176">
    <property type="entry name" value="3-OHacyl-CoA_DH_NAD-bd"/>
</dbReference>
<dbReference type="Pfam" id="PF00378">
    <property type="entry name" value="ECH_1"/>
    <property type="match status" value="1"/>
</dbReference>
<dbReference type="GO" id="GO:0006635">
    <property type="term" value="P:fatty acid beta-oxidation"/>
    <property type="evidence" value="ECO:0007669"/>
    <property type="project" value="UniProtKB-UniPathway"/>
</dbReference>
<sequence length="676" mass="72254">MIETKLHDDVLEIVLANAPVNALGAGVRFALSQAIENAQTDVHVRVIVIRGAGKLFSGGADITEFDQPPTGCTLPAVIDAIEASSKPVVAAIHGMALGGGLEIALGCHYRLATRTAKLGLPEVSLGILPGAGGTQRLPRLVGLEAALDMIVSGSPVSASKALEIGLVNQLIDEQGLAANAIAYARTIDAPRRTRDRRVSSDAGAFERFAAANARKIKDLDAPKACIAAIKASVDLPFDEGQALERELFAELVAGAQSTALRHAFFAERAAGKVLGLAKETPRRPITKIGVIGAGTMGGGISMNFLSAGIGVTIVDMTGEALERGVGLMRANYEASARKGRLSSEQVKEAMDLLTPTLDFDALEDCDLIIEAVYENMAVKKEIFARLDDIAKPGAILASNTSYLSIDEIASVTNRPADVLGLHFFSPANVMKLVEVVRGAKTADDVLATGMSIARTIGKVPVVARVCYGFIGNRMLIPRQDNAYAMLLEGATPEQIDRVHTDFGMPMGPLQMIDLAGVDIGWHRDTDRVESLQDALCAAGRWGQKTKAGFYDYDDKRKPTPSPVVAEIIDDFRNRAGLKRRAISDDEIVARTLYTMVNEGAKILEEDIAQRASDIDVVWLYGYGWPRHKGGPMFWADQIGLATVVQGLERYAARIGEDFSIASLLSRRAVDGGSLEK</sequence>
<dbReference type="GO" id="GO:0070403">
    <property type="term" value="F:NAD+ binding"/>
    <property type="evidence" value="ECO:0007669"/>
    <property type="project" value="InterPro"/>
</dbReference>
<dbReference type="OrthoDB" id="9771883at2"/>
<feature type="domain" description="3-hydroxyacyl-CoA dehydrogenase NAD binding" evidence="16">
    <location>
        <begin position="287"/>
        <end position="464"/>
    </location>
</feature>
<evidence type="ECO:0000259" key="16">
    <source>
        <dbReference type="Pfam" id="PF02737"/>
    </source>
</evidence>
<dbReference type="Pfam" id="PF00725">
    <property type="entry name" value="3HCDH"/>
    <property type="match status" value="2"/>
</dbReference>
<keyword evidence="12" id="KW-0511">Multifunctional enzyme</keyword>
<dbReference type="GO" id="GO:0004300">
    <property type="term" value="F:enoyl-CoA hydratase activity"/>
    <property type="evidence" value="ECO:0007669"/>
    <property type="project" value="UniProtKB-ARBA"/>
</dbReference>
<dbReference type="Gene3D" id="3.90.226.10">
    <property type="entry name" value="2-enoyl-CoA Hydratase, Chain A, domain 1"/>
    <property type="match status" value="1"/>
</dbReference>
<evidence type="ECO:0000256" key="6">
    <source>
        <dbReference type="ARBA" id="ARBA00023002"/>
    </source>
</evidence>
<dbReference type="FunFam" id="1.10.1040.50:FF:000006">
    <property type="entry name" value="Peroxisomal bifunctional enzyme"/>
    <property type="match status" value="1"/>
</dbReference>
<dbReference type="AlphaFoldDB" id="A0A1L3ZW34"/>
<comment type="similarity">
    <text evidence="14">Belongs to the enoyl-CoA hydratase/isomerase family.</text>
</comment>
<dbReference type="InterPro" id="IPR006108">
    <property type="entry name" value="3HC_DH_C"/>
</dbReference>
<evidence type="ECO:0000256" key="3">
    <source>
        <dbReference type="ARBA" id="ARBA00008750"/>
    </source>
</evidence>
<dbReference type="Proteomes" id="UP000182063">
    <property type="component" value="Chromosome"/>
</dbReference>
<dbReference type="UniPathway" id="UPA00659"/>
<dbReference type="Pfam" id="PF02737">
    <property type="entry name" value="3HCDH_N"/>
    <property type="match status" value="1"/>
</dbReference>
<dbReference type="Gene3D" id="3.40.50.720">
    <property type="entry name" value="NAD(P)-binding Rossmann-like Domain"/>
    <property type="match status" value="1"/>
</dbReference>
<dbReference type="RefSeq" id="WP_072597589.1">
    <property type="nucleotide sequence ID" value="NZ_CP018221.1"/>
</dbReference>
<keyword evidence="5" id="KW-0442">Lipid degradation</keyword>